<feature type="compositionally biased region" description="Low complexity" evidence="5">
    <location>
        <begin position="327"/>
        <end position="342"/>
    </location>
</feature>
<keyword evidence="7" id="KW-0378">Hydrolase</keyword>
<evidence type="ECO:0000313" key="7">
    <source>
        <dbReference type="EMBL" id="CAJ59012.1"/>
    </source>
</evidence>
<evidence type="ECO:0000256" key="1">
    <source>
        <dbReference type="ARBA" id="ARBA00005417"/>
    </source>
</evidence>
<dbReference type="InterPro" id="IPR027417">
    <property type="entry name" value="P-loop_NTPase"/>
</dbReference>
<dbReference type="EC" id="3.6.3.27" evidence="7"/>
<dbReference type="Pfam" id="PF00005">
    <property type="entry name" value="ABC_tran"/>
    <property type="match status" value="2"/>
</dbReference>
<keyword evidence="3" id="KW-0547">Nucleotide-binding</keyword>
<dbReference type="HOGENOM" id="CLU_000604_86_2_11"/>
<dbReference type="AlphaFoldDB" id="Q0RTT6"/>
<keyword evidence="8" id="KW-1185">Reference proteome</keyword>
<organism evidence="7 8">
    <name type="scientific">Frankia alni (strain DSM 45986 / CECT 9034 / ACN14a)</name>
    <dbReference type="NCBI Taxonomy" id="326424"/>
    <lineage>
        <taxon>Bacteria</taxon>
        <taxon>Bacillati</taxon>
        <taxon>Actinomycetota</taxon>
        <taxon>Actinomycetes</taxon>
        <taxon>Frankiales</taxon>
        <taxon>Frankiaceae</taxon>
        <taxon>Frankia</taxon>
    </lineage>
</organism>
<dbReference type="Proteomes" id="UP000000657">
    <property type="component" value="Chromosome"/>
</dbReference>
<feature type="domain" description="ABC transporter" evidence="6">
    <location>
        <begin position="10"/>
        <end position="258"/>
    </location>
</feature>
<feature type="domain" description="ABC transporter" evidence="6">
    <location>
        <begin position="374"/>
        <end position="618"/>
    </location>
</feature>
<dbReference type="Gene3D" id="3.40.50.300">
    <property type="entry name" value="P-loop containing nucleotide triphosphate hydrolases"/>
    <property type="match status" value="2"/>
</dbReference>
<dbReference type="KEGG" id="fal:FRAAL0336"/>
<sequence length="627" mass="66126">MPADDPLLVVEGLSVTFDARSAHPVRAVRDVSFTLRRGECLAIVGESGSGKSVTARTLVGLTGARATVSARRLGFAGEDLTRVREASWRRIRGRHIGLVLQDALVSLDPLRTAGAEIAEALRTHRVVDRAGVHSRVLSLLTDVGVPEPAQRAAQYPHQLSGGLRQRALIASALAAGPELLVADEPTTALDVTVQAQVLDLLRGLTAEGMSVLLISHDLAVVAGLADQVAVMYGGLVVEQGPTATVLADPRHPYTQALLAAVPAMHAKGTRLSITPVDRPPATAGCPYAARCPRSDERCRAELPSPADDEHTHRTLCWHPGPPPPTTAPAAAPSTPAATVTSTASAADRALVATTAAPVAGADRPGRGADAGPLVEVTAINQRFRSPDGSWRHAVRDVSFELFAGETLGVVGESGSGKTTVARIVLGMQAPDSGTVRFAGAPWSGLPERRRRALRPRIQAVYQDPLGSFDPRFTTERIIGEALGAAGVGRGQQRRDRVVDLLERVGLAAGLLRRRPPELSGGQRQRVAIARALATEPELLVCDEPVSALDVSVQAQILDLLAGLQQDLGVAMLFISHDLGVIHHISDRLVVMKDGLVVETGPVGQVFAQPAQEYTRTLLAAVPRPDLT</sequence>
<evidence type="ECO:0000313" key="8">
    <source>
        <dbReference type="Proteomes" id="UP000000657"/>
    </source>
</evidence>
<dbReference type="EMBL" id="CT573213">
    <property type="protein sequence ID" value="CAJ59012.1"/>
    <property type="molecule type" value="Genomic_DNA"/>
</dbReference>
<keyword evidence="4 7" id="KW-0067">ATP-binding</keyword>
<dbReference type="GO" id="GO:0055085">
    <property type="term" value="P:transmembrane transport"/>
    <property type="evidence" value="ECO:0007669"/>
    <property type="project" value="UniProtKB-ARBA"/>
</dbReference>
<dbReference type="CDD" id="cd03257">
    <property type="entry name" value="ABC_NikE_OppD_transporters"/>
    <property type="match status" value="2"/>
</dbReference>
<dbReference type="NCBIfam" id="TIGR01727">
    <property type="entry name" value="oligo_HPY"/>
    <property type="match status" value="1"/>
</dbReference>
<evidence type="ECO:0000256" key="3">
    <source>
        <dbReference type="ARBA" id="ARBA00022741"/>
    </source>
</evidence>
<dbReference type="PROSITE" id="PS50893">
    <property type="entry name" value="ABC_TRANSPORTER_2"/>
    <property type="match status" value="2"/>
</dbReference>
<dbReference type="GO" id="GO:0015833">
    <property type="term" value="P:peptide transport"/>
    <property type="evidence" value="ECO:0007669"/>
    <property type="project" value="InterPro"/>
</dbReference>
<dbReference type="eggNOG" id="COG4172">
    <property type="taxonomic scope" value="Bacteria"/>
</dbReference>
<keyword evidence="2" id="KW-0813">Transport</keyword>
<dbReference type="STRING" id="326424.FRAAL0336"/>
<dbReference type="NCBIfam" id="NF008453">
    <property type="entry name" value="PRK11308.1"/>
    <property type="match status" value="2"/>
</dbReference>
<reference evidence="7 8" key="1">
    <citation type="journal article" date="2007" name="Genome Res.">
        <title>Genome characteristics of facultatively symbiotic Frankia sp. strains reflect host range and host plant biogeography.</title>
        <authorList>
            <person name="Normand P."/>
            <person name="Lapierre P."/>
            <person name="Tisa L.S."/>
            <person name="Gogarten J.P."/>
            <person name="Alloisio N."/>
            <person name="Bagnarol E."/>
            <person name="Bassi C.A."/>
            <person name="Berry A.M."/>
            <person name="Bickhart D.M."/>
            <person name="Choisne N."/>
            <person name="Couloux A."/>
            <person name="Cournoyer B."/>
            <person name="Cruveiller S."/>
            <person name="Daubin V."/>
            <person name="Demange N."/>
            <person name="Francino M.P."/>
            <person name="Goltsman E."/>
            <person name="Huang Y."/>
            <person name="Kopp O.R."/>
            <person name="Labarre L."/>
            <person name="Lapidus A."/>
            <person name="Lavire C."/>
            <person name="Marechal J."/>
            <person name="Martinez M."/>
            <person name="Mastronunzio J.E."/>
            <person name="Mullin B.C."/>
            <person name="Niemann J."/>
            <person name="Pujic P."/>
            <person name="Rawnsley T."/>
            <person name="Rouy Z."/>
            <person name="Schenowitz C."/>
            <person name="Sellstedt A."/>
            <person name="Tavares F."/>
            <person name="Tomkins J.P."/>
            <person name="Vallenet D."/>
            <person name="Valverde C."/>
            <person name="Wall L.G."/>
            <person name="Wang Y."/>
            <person name="Medigue C."/>
            <person name="Benson D.R."/>
        </authorList>
    </citation>
    <scope>NUCLEOTIDE SEQUENCE [LARGE SCALE GENOMIC DNA]</scope>
    <source>
        <strain evidence="8">DSM 45986 / CECT 9034 / ACN14a</strain>
    </source>
</reference>
<dbReference type="InterPro" id="IPR003593">
    <property type="entry name" value="AAA+_ATPase"/>
</dbReference>
<evidence type="ECO:0000256" key="2">
    <source>
        <dbReference type="ARBA" id="ARBA00022448"/>
    </source>
</evidence>
<gene>
    <name evidence="7" type="primary">ddpD</name>
    <name evidence="7" type="ordered locus">FRAAL0336</name>
</gene>
<dbReference type="FunFam" id="3.40.50.300:FF:000016">
    <property type="entry name" value="Oligopeptide ABC transporter ATP-binding component"/>
    <property type="match status" value="1"/>
</dbReference>
<dbReference type="PROSITE" id="PS00211">
    <property type="entry name" value="ABC_TRANSPORTER_1"/>
    <property type="match status" value="1"/>
</dbReference>
<proteinExistence type="inferred from homology"/>
<dbReference type="PANTHER" id="PTHR43776:SF7">
    <property type="entry name" value="D,D-DIPEPTIDE TRANSPORT ATP-BINDING PROTEIN DDPF-RELATED"/>
    <property type="match status" value="1"/>
</dbReference>
<comment type="similarity">
    <text evidence="1">Belongs to the ABC transporter superfamily.</text>
</comment>
<dbReference type="InterPro" id="IPR003439">
    <property type="entry name" value="ABC_transporter-like_ATP-bd"/>
</dbReference>
<dbReference type="SMART" id="SM00382">
    <property type="entry name" value="AAA"/>
    <property type="match status" value="2"/>
</dbReference>
<feature type="region of interest" description="Disordered" evidence="5">
    <location>
        <begin position="300"/>
        <end position="342"/>
    </location>
</feature>
<dbReference type="InterPro" id="IPR013563">
    <property type="entry name" value="Oligopep_ABC_C"/>
</dbReference>
<evidence type="ECO:0000256" key="4">
    <source>
        <dbReference type="ARBA" id="ARBA00022840"/>
    </source>
</evidence>
<dbReference type="GO" id="GO:0005524">
    <property type="term" value="F:ATP binding"/>
    <property type="evidence" value="ECO:0007669"/>
    <property type="project" value="UniProtKB-KW"/>
</dbReference>
<dbReference type="PANTHER" id="PTHR43776">
    <property type="entry name" value="TRANSPORT ATP-BINDING PROTEIN"/>
    <property type="match status" value="1"/>
</dbReference>
<evidence type="ECO:0000256" key="5">
    <source>
        <dbReference type="SAM" id="MobiDB-lite"/>
    </source>
</evidence>
<accession>Q0RTT6</accession>
<dbReference type="NCBIfam" id="NF007739">
    <property type="entry name" value="PRK10419.1"/>
    <property type="match status" value="2"/>
</dbReference>
<dbReference type="InterPro" id="IPR017871">
    <property type="entry name" value="ABC_transporter-like_CS"/>
</dbReference>
<dbReference type="Pfam" id="PF08352">
    <property type="entry name" value="oligo_HPY"/>
    <property type="match status" value="2"/>
</dbReference>
<name>Q0RTT6_FRAAA</name>
<dbReference type="InterPro" id="IPR050319">
    <property type="entry name" value="ABC_transp_ATP-bind"/>
</dbReference>
<dbReference type="EC" id="3.6.3.30" evidence="7"/>
<protein>
    <submittedName>
        <fullName evidence="7">ABC transporter ATP-binding protein</fullName>
        <ecNumber evidence="7">3.6.3.27</ecNumber>
        <ecNumber evidence="7">3.6.3.30</ecNumber>
    </submittedName>
</protein>
<dbReference type="SUPFAM" id="SSF52540">
    <property type="entry name" value="P-loop containing nucleoside triphosphate hydrolases"/>
    <property type="match status" value="2"/>
</dbReference>
<evidence type="ECO:0000259" key="6">
    <source>
        <dbReference type="PROSITE" id="PS50893"/>
    </source>
</evidence>
<dbReference type="GO" id="GO:0016887">
    <property type="term" value="F:ATP hydrolysis activity"/>
    <property type="evidence" value="ECO:0007669"/>
    <property type="project" value="InterPro"/>
</dbReference>